<protein>
    <recommendedName>
        <fullName evidence="5">Transmembrane protein</fullName>
    </recommendedName>
</protein>
<dbReference type="PANTHER" id="PTHR31600:SF2">
    <property type="entry name" value="GAMETE ENRICHED GENE 10 PROTEIN-RELATED"/>
    <property type="match status" value="1"/>
</dbReference>
<dbReference type="GeneID" id="14911075"/>
<dbReference type="AlphaFoldDB" id="G0QIR7"/>
<feature type="transmembrane region" description="Helical" evidence="2">
    <location>
        <begin position="292"/>
        <end position="318"/>
    </location>
</feature>
<feature type="transmembrane region" description="Helical" evidence="2">
    <location>
        <begin position="358"/>
        <end position="375"/>
    </location>
</feature>
<dbReference type="OMA" id="HVFVIFN"/>
<proteinExistence type="predicted"/>
<name>G0QIR7_ICHMU</name>
<dbReference type="RefSeq" id="XP_004040200.1">
    <property type="nucleotide sequence ID" value="XM_004040152.1"/>
</dbReference>
<feature type="transmembrane region" description="Helical" evidence="2">
    <location>
        <begin position="241"/>
        <end position="272"/>
    </location>
</feature>
<sequence>MESFFGAKKRRKDEYLKKKEEKQKKAIKEFKKDAKEKRLDQIKRYQELIKQNDQKQYEIIKLEKLKKKELVVNQNDQKIQILTEFFNFIIYILYQIFKQSLLLQQKNIIQKMINQNTIQFQSFWDKVEIKIKIWVHLVMFELLQNQTCNNFLYYLLMFIENIQILYFSIYYIGNQYLWNTKILKAFQQMIQFFQFNYFFFTSTYQNGLIILYVSSSITLIFCILLIITSKKIINNEKNTSVVVSYLVSILTLFGLLIINILTLPIINTYIVYIICNNDLSIHIEYPCYSGVYYIHLTFAIICLIFQLIVSFLFMFFFIDLNPSSQLPFASPQSLMPLLKFFIKLILPFYVTIDIDGSYFKQFIIIINIIYLFILLQRYKTLAYYNKNVQQFAVYCECLLFWVTFCCVLVIYLDEGTTNDISFIFMIIGYPFIGLFYNQIIYNRNYFLLKQNVTDFKKDQDAEMYIFIIIDLIKNIEITEKRILLEGILKLHYKQCKKDICHCRLLLIDETKNDNMPLLLKTWYLFVKFMIEDCLKVDYIYFILSFNMKNLKIDLKHCMKVWSVMIQNQVCKKNSLYLDLIHKLKMKQRIQIKKKEIVQIQMQIKQLCFRKNFSNFKYLLRQVFYYIQIFGNNYKMKIHKFQKLQDIKQNHLQIKLLNYLKSQGQYIQIIQNPKKYMETFQKIQQMIKLKVKRFQIQQNIQEIHTVCQELFKTPINLNMAKILMQQLLLFQEIIIKWEQQQMQIMKLQEYQDGLNKKFYNKIYLSQCLKYMPKYTILLYLIIQKLHNKNLLDQKEQYQLKIKINIQYHVLQLQKYFLIYQKELLLLDFQKICNNKINLQLEVLLIKIQMKIFITQYIELILTLFKELHNLVINHQGYQHLQCMEIVKIILNLQQIQYAQNQKIQKQANYQKIQKVQFQILIHRQFNKKFQLIKMIQKKKILKIVNTFIYHHNNMKIKILSKQKNKIQKNKSQNEYSQTLKI</sequence>
<dbReference type="InParanoid" id="G0QIR7"/>
<gene>
    <name evidence="3" type="ORF">IMG5_001250</name>
</gene>
<dbReference type="PANTHER" id="PTHR31600">
    <property type="entry name" value="TINY MACROCYSTS PROTEIN B-RELATED"/>
    <property type="match status" value="1"/>
</dbReference>
<keyword evidence="4" id="KW-1185">Reference proteome</keyword>
<dbReference type="STRING" id="857967.G0QIR7"/>
<reference evidence="3 4" key="1">
    <citation type="submission" date="2011-07" db="EMBL/GenBank/DDBJ databases">
        <authorList>
            <person name="Coyne R."/>
            <person name="Brami D."/>
            <person name="Johnson J."/>
            <person name="Hostetler J."/>
            <person name="Hannick L."/>
            <person name="Clark T."/>
            <person name="Cassidy-Hanley D."/>
            <person name="Inman J."/>
        </authorList>
    </citation>
    <scope>NUCLEOTIDE SEQUENCE [LARGE SCALE GENOMIC DNA]</scope>
    <source>
        <strain evidence="3 4">G5</strain>
    </source>
</reference>
<accession>G0QIR7</accession>
<dbReference type="Proteomes" id="UP000008983">
    <property type="component" value="Unassembled WGS sequence"/>
</dbReference>
<feature type="transmembrane region" description="Helical" evidence="2">
    <location>
        <begin position="422"/>
        <end position="441"/>
    </location>
</feature>
<keyword evidence="2" id="KW-0812">Transmembrane</keyword>
<keyword evidence="1" id="KW-0175">Coiled coil</keyword>
<evidence type="ECO:0000313" key="3">
    <source>
        <dbReference type="EMBL" id="EGR34896.1"/>
    </source>
</evidence>
<evidence type="ECO:0000256" key="1">
    <source>
        <dbReference type="SAM" id="Coils"/>
    </source>
</evidence>
<feature type="transmembrane region" description="Helical" evidence="2">
    <location>
        <begin position="391"/>
        <end position="410"/>
    </location>
</feature>
<evidence type="ECO:0000313" key="4">
    <source>
        <dbReference type="Proteomes" id="UP000008983"/>
    </source>
</evidence>
<feature type="transmembrane region" description="Helical" evidence="2">
    <location>
        <begin position="151"/>
        <end position="173"/>
    </location>
</feature>
<organism evidence="3 4">
    <name type="scientific">Ichthyophthirius multifiliis</name>
    <name type="common">White spot disease agent</name>
    <name type="synonym">Ich</name>
    <dbReference type="NCBI Taxonomy" id="5932"/>
    <lineage>
        <taxon>Eukaryota</taxon>
        <taxon>Sar</taxon>
        <taxon>Alveolata</taxon>
        <taxon>Ciliophora</taxon>
        <taxon>Intramacronucleata</taxon>
        <taxon>Oligohymenophorea</taxon>
        <taxon>Hymenostomatida</taxon>
        <taxon>Ophryoglenina</taxon>
        <taxon>Ichthyophthirius</taxon>
    </lineage>
</organism>
<dbReference type="InterPro" id="IPR052994">
    <property type="entry name" value="Tiny_macrocysts_regulators"/>
</dbReference>
<feature type="transmembrane region" description="Helical" evidence="2">
    <location>
        <begin position="209"/>
        <end position="229"/>
    </location>
</feature>
<dbReference type="eggNOG" id="ENOG502RT0R">
    <property type="taxonomic scope" value="Eukaryota"/>
</dbReference>
<dbReference type="EMBL" id="GL983042">
    <property type="protein sequence ID" value="EGR34896.1"/>
    <property type="molecule type" value="Genomic_DNA"/>
</dbReference>
<feature type="coiled-coil region" evidence="1">
    <location>
        <begin position="17"/>
        <end position="65"/>
    </location>
</feature>
<keyword evidence="2" id="KW-0472">Membrane</keyword>
<keyword evidence="2" id="KW-1133">Transmembrane helix</keyword>
<evidence type="ECO:0000256" key="2">
    <source>
        <dbReference type="SAM" id="Phobius"/>
    </source>
</evidence>
<evidence type="ECO:0008006" key="5">
    <source>
        <dbReference type="Google" id="ProtNLM"/>
    </source>
</evidence>